<evidence type="ECO:0000259" key="2">
    <source>
        <dbReference type="Pfam" id="PF13456"/>
    </source>
</evidence>
<proteinExistence type="predicted"/>
<name>A0A2P5CGP2_TREOI</name>
<dbReference type="PANTHER" id="PTHR47074:SF48">
    <property type="entry name" value="POLYNUCLEOTIDYL TRANSFERASE, RIBONUCLEASE H-LIKE SUPERFAMILY PROTEIN"/>
    <property type="match status" value="1"/>
</dbReference>
<dbReference type="AlphaFoldDB" id="A0A2P5CGP2"/>
<feature type="domain" description="RNase H type-1" evidence="2">
    <location>
        <begin position="377"/>
        <end position="496"/>
    </location>
</feature>
<feature type="signal peptide" evidence="1">
    <location>
        <begin position="1"/>
        <end position="21"/>
    </location>
</feature>
<dbReference type="SUPFAM" id="SSF53098">
    <property type="entry name" value="Ribonuclease H-like"/>
    <property type="match status" value="1"/>
</dbReference>
<dbReference type="InterPro" id="IPR002156">
    <property type="entry name" value="RNaseH_domain"/>
</dbReference>
<dbReference type="InterPro" id="IPR036397">
    <property type="entry name" value="RNaseH_sf"/>
</dbReference>
<comment type="caution">
    <text evidence="3">The sequence shown here is derived from an EMBL/GenBank/DDBJ whole genome shotgun (WGS) entry which is preliminary data.</text>
</comment>
<feature type="chain" id="PRO_5015193591" evidence="1">
    <location>
        <begin position="22"/>
        <end position="523"/>
    </location>
</feature>
<dbReference type="EMBL" id="JXTC01000367">
    <property type="protein sequence ID" value="PON60210.1"/>
    <property type="molecule type" value="Genomic_DNA"/>
</dbReference>
<reference evidence="4" key="1">
    <citation type="submission" date="2016-06" db="EMBL/GenBank/DDBJ databases">
        <title>Parallel loss of symbiosis genes in relatives of nitrogen-fixing non-legume Parasponia.</title>
        <authorList>
            <person name="Van Velzen R."/>
            <person name="Holmer R."/>
            <person name="Bu F."/>
            <person name="Rutten L."/>
            <person name="Van Zeijl A."/>
            <person name="Liu W."/>
            <person name="Santuari L."/>
            <person name="Cao Q."/>
            <person name="Sharma T."/>
            <person name="Shen D."/>
            <person name="Roswanjaya Y."/>
            <person name="Wardhani T."/>
            <person name="Kalhor M.S."/>
            <person name="Jansen J."/>
            <person name="Van den Hoogen J."/>
            <person name="Gungor B."/>
            <person name="Hartog M."/>
            <person name="Hontelez J."/>
            <person name="Verver J."/>
            <person name="Yang W.-C."/>
            <person name="Schijlen E."/>
            <person name="Repin R."/>
            <person name="Schilthuizen M."/>
            <person name="Schranz E."/>
            <person name="Heidstra R."/>
            <person name="Miyata K."/>
            <person name="Fedorova E."/>
            <person name="Kohlen W."/>
            <person name="Bisseling T."/>
            <person name="Smit S."/>
            <person name="Geurts R."/>
        </authorList>
    </citation>
    <scope>NUCLEOTIDE SEQUENCE [LARGE SCALE GENOMIC DNA]</scope>
    <source>
        <strain evidence="4">cv. RG33-2</strain>
    </source>
</reference>
<evidence type="ECO:0000313" key="4">
    <source>
        <dbReference type="Proteomes" id="UP000237000"/>
    </source>
</evidence>
<dbReference type="InterPro" id="IPR052929">
    <property type="entry name" value="RNase_H-like_EbsB-rel"/>
</dbReference>
<sequence length="523" mass="59072">MNFNLVAFWVQFFNVPIVCLTEDCAKFWGSQIGVVEEAEVVGVNMRARIQIDVTKPFCRGIHCSMDEIDGKVSLLLRYEFLSEFCYSCGIIGDRAREYPKHVSEDDVENLQVPLRYRAWLRAPNLGSRIKSDNESRQTYNRDIKKLSQSQRGDVDSNEFRSSHITEAQELEEEMELFGVCTVEELAARRDTEFHNRPDRTPVLVPGDGRNISEVEQERIIRGAKTIILPDEREALEARTIPMVAVGRKLTESQRRLEMLYASSHLAVKDVWKETGLWDIIKSGACTNIADLLVSIFYRCPRDQFDFFCVLLWCLWTDRNMVVHSGKHKSAHHLVDFARTFLLEFKESSTLSKDCGSLSLIPRQRWIASPIGCFKLSTDAAVHPAEVYFSIGAVVRDHEGVVVAALARGVNGVLLVENAELIALHKGLRFAIDVGCSPTMAECDTSKIVNGLKSLNPLAVNAPLFSDILSFMSFARCGSCHYIPRCRNRVAHNLASHVFTRPSDMYWVESIPAFISSSVIEDLI</sequence>
<dbReference type="GO" id="GO:0003676">
    <property type="term" value="F:nucleic acid binding"/>
    <property type="evidence" value="ECO:0007669"/>
    <property type="project" value="InterPro"/>
</dbReference>
<organism evidence="3 4">
    <name type="scientific">Trema orientale</name>
    <name type="common">Charcoal tree</name>
    <name type="synonym">Celtis orientalis</name>
    <dbReference type="NCBI Taxonomy" id="63057"/>
    <lineage>
        <taxon>Eukaryota</taxon>
        <taxon>Viridiplantae</taxon>
        <taxon>Streptophyta</taxon>
        <taxon>Embryophyta</taxon>
        <taxon>Tracheophyta</taxon>
        <taxon>Spermatophyta</taxon>
        <taxon>Magnoliopsida</taxon>
        <taxon>eudicotyledons</taxon>
        <taxon>Gunneridae</taxon>
        <taxon>Pentapetalae</taxon>
        <taxon>rosids</taxon>
        <taxon>fabids</taxon>
        <taxon>Rosales</taxon>
        <taxon>Cannabaceae</taxon>
        <taxon>Trema</taxon>
    </lineage>
</organism>
<dbReference type="InterPro" id="IPR044730">
    <property type="entry name" value="RNase_H-like_dom_plant"/>
</dbReference>
<dbReference type="Proteomes" id="UP000237000">
    <property type="component" value="Unassembled WGS sequence"/>
</dbReference>
<keyword evidence="4" id="KW-1185">Reference proteome</keyword>
<dbReference type="InterPro" id="IPR012337">
    <property type="entry name" value="RNaseH-like_sf"/>
</dbReference>
<dbReference type="Gene3D" id="3.30.420.10">
    <property type="entry name" value="Ribonuclease H-like superfamily/Ribonuclease H"/>
    <property type="match status" value="1"/>
</dbReference>
<dbReference type="GO" id="GO:0004523">
    <property type="term" value="F:RNA-DNA hybrid ribonuclease activity"/>
    <property type="evidence" value="ECO:0007669"/>
    <property type="project" value="InterPro"/>
</dbReference>
<protein>
    <submittedName>
        <fullName evidence="3">Ribonuclease H-like domain containing protein</fullName>
    </submittedName>
</protein>
<dbReference type="Pfam" id="PF13456">
    <property type="entry name" value="RVT_3"/>
    <property type="match status" value="1"/>
</dbReference>
<keyword evidence="1" id="KW-0732">Signal</keyword>
<gene>
    <name evidence="3" type="ORF">TorRG33x02_285440</name>
</gene>
<dbReference type="InParanoid" id="A0A2P5CGP2"/>
<evidence type="ECO:0000256" key="1">
    <source>
        <dbReference type="SAM" id="SignalP"/>
    </source>
</evidence>
<dbReference type="PANTHER" id="PTHR47074">
    <property type="entry name" value="BNAC02G40300D PROTEIN"/>
    <property type="match status" value="1"/>
</dbReference>
<dbReference type="STRING" id="63057.A0A2P5CGP2"/>
<dbReference type="OrthoDB" id="1428651at2759"/>
<accession>A0A2P5CGP2</accession>
<evidence type="ECO:0000313" key="3">
    <source>
        <dbReference type="EMBL" id="PON60210.1"/>
    </source>
</evidence>
<dbReference type="CDD" id="cd06222">
    <property type="entry name" value="RNase_H_like"/>
    <property type="match status" value="1"/>
</dbReference>